<dbReference type="InterPro" id="IPR011256">
    <property type="entry name" value="Reg_factor_effector_dom_sf"/>
</dbReference>
<protein>
    <submittedName>
        <fullName evidence="1">GyrI-like domain-containing protein</fullName>
    </submittedName>
</protein>
<dbReference type="Proteomes" id="UP001235343">
    <property type="component" value="Unassembled WGS sequence"/>
</dbReference>
<dbReference type="EMBL" id="JASTZU010000001">
    <property type="protein sequence ID" value="MDL4838913.1"/>
    <property type="molecule type" value="Genomic_DNA"/>
</dbReference>
<sequence length="156" mass="18104">MSVEIEKSLTFNKLVSLRKKMEQKEIQQEVYKMSQYLDAQGVRKLGPLISATFGIETQQNKQIFDMEFLVAVDRELDLPEDYTFKQEFRLVNAIFKRHTDSPEMLESTYNELNTYIQQNDLLQITAPYNVNVNDVEESSSQGPVIDVYIGISPNRL</sequence>
<proteinExistence type="predicted"/>
<dbReference type="Gene3D" id="3.20.80.10">
    <property type="entry name" value="Regulatory factor, effector binding domain"/>
    <property type="match status" value="1"/>
</dbReference>
<reference evidence="1 2" key="1">
    <citation type="submission" date="2023-06" db="EMBL/GenBank/DDBJ databases">
        <title>Aquibacillus rhizosphaerae LR5S19.</title>
        <authorList>
            <person name="Sun J.-Q."/>
        </authorList>
    </citation>
    <scope>NUCLEOTIDE SEQUENCE [LARGE SCALE GENOMIC DNA]</scope>
    <source>
        <strain evidence="1 2">LR5S19</strain>
    </source>
</reference>
<comment type="caution">
    <text evidence="1">The sequence shown here is derived from an EMBL/GenBank/DDBJ whole genome shotgun (WGS) entry which is preliminary data.</text>
</comment>
<accession>A0ABT7KZK4</accession>
<dbReference type="RefSeq" id="WP_285929677.1">
    <property type="nucleotide sequence ID" value="NZ_JASTZU010000001.1"/>
</dbReference>
<keyword evidence="2" id="KW-1185">Reference proteome</keyword>
<evidence type="ECO:0000313" key="2">
    <source>
        <dbReference type="Proteomes" id="UP001235343"/>
    </source>
</evidence>
<evidence type="ECO:0000313" key="1">
    <source>
        <dbReference type="EMBL" id="MDL4838913.1"/>
    </source>
</evidence>
<name>A0ABT7KZK4_9BACI</name>
<organism evidence="1 2">
    <name type="scientific">Aquibacillus rhizosphaerae</name>
    <dbReference type="NCBI Taxonomy" id="3051431"/>
    <lineage>
        <taxon>Bacteria</taxon>
        <taxon>Bacillati</taxon>
        <taxon>Bacillota</taxon>
        <taxon>Bacilli</taxon>
        <taxon>Bacillales</taxon>
        <taxon>Bacillaceae</taxon>
        <taxon>Aquibacillus</taxon>
    </lineage>
</organism>
<gene>
    <name evidence="1" type="ORF">QQS35_00295</name>
</gene>